<sequence>MHPFPLLHLPLVAKENVLSMMISNELIELSLTSKRVRKTVTNFSKIIPKFRVTLGVTSILYISIVLKGKNYAYTWETDGSDQKRKTENPIELWMFAYNYIKGVLRCQLDKIHINLSSCPRDNKSITDWLLSQQETVAKAEISNSGVETDDDLKYIMSNITVTDKLMLSSSEYKENFQMEIPSISTDLFIANSRFVDFEQLLRLKNLHITLYESRLTNQELNKFLKSWMAFESHLMLETFEINVSGPEAMEVIMDLPHEETADQNVTESFREKFPHHIDETVEIGFDIKRKDGKVATVCYGNTDDGHLFFMFTR</sequence>
<accession>A0A1I7TUN4</accession>
<dbReference type="WBParaSite" id="Csp11.Scaffold629.g11957.t1">
    <property type="protein sequence ID" value="Csp11.Scaffold629.g11957.t1"/>
    <property type="gene ID" value="Csp11.Scaffold629.g11957"/>
</dbReference>
<dbReference type="Pfam" id="PF00646">
    <property type="entry name" value="F-box"/>
    <property type="match status" value="1"/>
</dbReference>
<evidence type="ECO:0000259" key="1">
    <source>
        <dbReference type="PROSITE" id="PS50181"/>
    </source>
</evidence>
<dbReference type="AlphaFoldDB" id="A0A1I7TUN4"/>
<evidence type="ECO:0000313" key="2">
    <source>
        <dbReference type="Proteomes" id="UP000095282"/>
    </source>
</evidence>
<dbReference type="PANTHER" id="PTHR21503:SF8">
    <property type="entry name" value="F-BOX ASSOCIATED DOMAIN-CONTAINING PROTEIN-RELATED"/>
    <property type="match status" value="1"/>
</dbReference>
<organism evidence="2 3">
    <name type="scientific">Caenorhabditis tropicalis</name>
    <dbReference type="NCBI Taxonomy" id="1561998"/>
    <lineage>
        <taxon>Eukaryota</taxon>
        <taxon>Metazoa</taxon>
        <taxon>Ecdysozoa</taxon>
        <taxon>Nematoda</taxon>
        <taxon>Chromadorea</taxon>
        <taxon>Rhabditida</taxon>
        <taxon>Rhabditina</taxon>
        <taxon>Rhabditomorpha</taxon>
        <taxon>Rhabditoidea</taxon>
        <taxon>Rhabditidae</taxon>
        <taxon>Peloderinae</taxon>
        <taxon>Caenorhabditis</taxon>
    </lineage>
</organism>
<dbReference type="eggNOG" id="ENOG502TJQU">
    <property type="taxonomic scope" value="Eukaryota"/>
</dbReference>
<dbReference type="InterPro" id="IPR012885">
    <property type="entry name" value="F-box_Sdz-33"/>
</dbReference>
<keyword evidence="2" id="KW-1185">Reference proteome</keyword>
<proteinExistence type="predicted"/>
<dbReference type="InterPro" id="IPR001810">
    <property type="entry name" value="F-box_dom"/>
</dbReference>
<dbReference type="PANTHER" id="PTHR21503">
    <property type="entry name" value="F-BOX-CONTAINING HYPOTHETICAL PROTEIN C.ELEGANS"/>
    <property type="match status" value="1"/>
</dbReference>
<evidence type="ECO:0000313" key="3">
    <source>
        <dbReference type="WBParaSite" id="Csp11.Scaffold629.g11957.t1"/>
    </source>
</evidence>
<reference evidence="3" key="1">
    <citation type="submission" date="2016-11" db="UniProtKB">
        <authorList>
            <consortium name="WormBaseParasite"/>
        </authorList>
    </citation>
    <scope>IDENTIFICATION</scope>
</reference>
<dbReference type="PROSITE" id="PS50181">
    <property type="entry name" value="FBOX"/>
    <property type="match status" value="1"/>
</dbReference>
<feature type="domain" description="F-box" evidence="1">
    <location>
        <begin position="3"/>
        <end position="50"/>
    </location>
</feature>
<name>A0A1I7TUN4_9PELO</name>
<dbReference type="Proteomes" id="UP000095282">
    <property type="component" value="Unplaced"/>
</dbReference>
<dbReference type="Pfam" id="PF07735">
    <property type="entry name" value="FBA_2"/>
    <property type="match status" value="1"/>
</dbReference>
<protein>
    <submittedName>
        <fullName evidence="3">FBA_2 domain-containing protein</fullName>
    </submittedName>
</protein>